<evidence type="ECO:0000256" key="6">
    <source>
        <dbReference type="SAM" id="SignalP"/>
    </source>
</evidence>
<evidence type="ECO:0000259" key="7">
    <source>
        <dbReference type="Pfam" id="PF02278"/>
    </source>
</evidence>
<dbReference type="EMBL" id="JBELQA010000001">
    <property type="protein sequence ID" value="MFL9829331.1"/>
    <property type="molecule type" value="Genomic_DNA"/>
</dbReference>
<keyword evidence="5 9" id="KW-0456">Lyase</keyword>
<dbReference type="Gene3D" id="2.60.220.10">
    <property type="entry name" value="Polysaccharide lyase family 8-like, C-terminal"/>
    <property type="match status" value="1"/>
</dbReference>
<evidence type="ECO:0000256" key="1">
    <source>
        <dbReference type="ARBA" id="ARBA00001913"/>
    </source>
</evidence>
<proteinExistence type="inferred from homology"/>
<keyword evidence="4" id="KW-0106">Calcium</keyword>
<evidence type="ECO:0000256" key="2">
    <source>
        <dbReference type="ARBA" id="ARBA00006699"/>
    </source>
</evidence>
<accession>A0ABW8XN27</accession>
<feature type="domain" description="Lyase catalytic" evidence="8">
    <location>
        <begin position="165"/>
        <end position="356"/>
    </location>
</feature>
<dbReference type="SUPFAM" id="SSF49863">
    <property type="entry name" value="Hyaluronate lyase-like, C-terminal domain"/>
    <property type="match status" value="1"/>
</dbReference>
<evidence type="ECO:0000256" key="5">
    <source>
        <dbReference type="ARBA" id="ARBA00023239"/>
    </source>
</evidence>
<dbReference type="Pfam" id="PF09093">
    <property type="entry name" value="Lyase_catalyt"/>
    <property type="match status" value="1"/>
</dbReference>
<comment type="caution">
    <text evidence="9">The sequence shown here is derived from an EMBL/GenBank/DDBJ whole genome shotgun (WGS) entry which is preliminary data.</text>
</comment>
<evidence type="ECO:0000313" key="10">
    <source>
        <dbReference type="Proteomes" id="UP001629260"/>
    </source>
</evidence>
<name>A0ABW8XN27_9FLAO</name>
<evidence type="ECO:0000259" key="8">
    <source>
        <dbReference type="Pfam" id="PF09093"/>
    </source>
</evidence>
<keyword evidence="10" id="KW-1185">Reference proteome</keyword>
<dbReference type="InterPro" id="IPR008929">
    <property type="entry name" value="Chondroitin_lyas"/>
</dbReference>
<dbReference type="InterPro" id="IPR039174">
    <property type="entry name" value="Chondroitin_ABC_lyase"/>
</dbReference>
<comment type="cofactor">
    <cofactor evidence="1">
        <name>Ca(2+)</name>
        <dbReference type="ChEBI" id="CHEBI:29108"/>
    </cofactor>
</comment>
<sequence>MNRILKKSLLIGFLFLLNGSVFAQLTEINALKTKYVNWMLGENADYTNPQLLTRYKQFLVSGNSATTRDFSDYNFASPGTPWDFKNFKHQALFTNLGEKHLASMVFLYQIKGPKNNPNPAYHRKSLRDSIFMIFDYIKAKGVSGKSDFNYEISGQDVSARVALRTSAYATSILLMKDELKAVGTFKHHMEALNTLTAYIAPDFGTKIGIPGYPTNPGMNSDMIRAGSQQRLCYIFAQEDSSKDKVINMEFFRRFYNTALQISGGWHDCIKPDFITFHHRGVYANSYGLSALLQASVLNMILKSTVYELDKLAQSNLKNAIMNYAKFSTDFTMPRGITGRFPKNTSFSDLLPAFANLFQADPIGNLDAGQEFKRLWNLTSEETKTELIKSSGVSLIMVNGLAGMQIMNDVLSKVSEGKPIMEGHFGFPYAGLSVHKYKGYQASVKGTSKNVWHYENSDKNNLYGQYSSAGAMELLTLGVPKTPETNGLTLEGYDWAHVAGTTVANVPFTEMAKSEAREFNGKAFLAHASLDNQGVFAIDYKDYNLDTEMTALKSYFFFNDKILCLGSDIKNTNGTHPIHTTLFQTSYGTNNKSIVNGKTETGNDYIFDQTSGGVWATDANGNGYVLPKAVVNNNNVVITRGKQTSFNENSKTATSTGNFTKAYINHGVAPTSATYRYAVWLKGETNTKDLADNFSKYFNVIQQDEKAHVAQYVPDSIFGYVVFDSSAKFNADVVKNVDKPSVIMTQKITGGNLKISLTNPNLGLLKEDENPDWNTISKTPSFLYRKPVTEEVNLNIIGKWILKKAVTGVTTTVNGTDTKITFSTVNGKTMQIELVKAH</sequence>
<evidence type="ECO:0000256" key="4">
    <source>
        <dbReference type="ARBA" id="ARBA00022837"/>
    </source>
</evidence>
<dbReference type="Gene3D" id="2.70.98.10">
    <property type="match status" value="1"/>
</dbReference>
<dbReference type="InterPro" id="IPR003159">
    <property type="entry name" value="Lyase_8_central_dom"/>
</dbReference>
<feature type="domain" description="Polysaccharide lyase family 8 central" evidence="7">
    <location>
        <begin position="429"/>
        <end position="678"/>
    </location>
</feature>
<organism evidence="9 10">
    <name type="scientific">Flavobacterium plantiphilum</name>
    <dbReference type="NCBI Taxonomy" id="3163297"/>
    <lineage>
        <taxon>Bacteria</taxon>
        <taxon>Pseudomonadati</taxon>
        <taxon>Bacteroidota</taxon>
        <taxon>Flavobacteriia</taxon>
        <taxon>Flavobacteriales</taxon>
        <taxon>Flavobacteriaceae</taxon>
        <taxon>Flavobacterium</taxon>
    </lineage>
</organism>
<dbReference type="GO" id="GO:0016829">
    <property type="term" value="F:lyase activity"/>
    <property type="evidence" value="ECO:0007669"/>
    <property type="project" value="UniProtKB-KW"/>
</dbReference>
<protein>
    <submittedName>
        <fullName evidence="9">Polysaccharide lyase family 8 super-sandwich domain-containing protein</fullName>
    </submittedName>
</protein>
<dbReference type="Gene3D" id="1.50.10.100">
    <property type="entry name" value="Chondroitin AC/alginate lyase"/>
    <property type="match status" value="1"/>
</dbReference>
<gene>
    <name evidence="9" type="ORF">ABS764_00570</name>
</gene>
<reference evidence="9 10" key="1">
    <citation type="submission" date="2024-06" db="EMBL/GenBank/DDBJ databases">
        <authorList>
            <person name="Kaempfer P."/>
            <person name="Viver T."/>
        </authorList>
    </citation>
    <scope>NUCLEOTIDE SEQUENCE [LARGE SCALE GENOMIC DNA]</scope>
    <source>
        <strain evidence="9 10">ST-87</strain>
    </source>
</reference>
<dbReference type="InterPro" id="IPR014718">
    <property type="entry name" value="GH-type_carb-bd"/>
</dbReference>
<feature type="chain" id="PRO_5046009977" evidence="6">
    <location>
        <begin position="24"/>
        <end position="837"/>
    </location>
</feature>
<dbReference type="SUPFAM" id="SSF48230">
    <property type="entry name" value="Chondroitin AC/alginate lyase"/>
    <property type="match status" value="1"/>
</dbReference>
<evidence type="ECO:0000256" key="3">
    <source>
        <dbReference type="ARBA" id="ARBA00011245"/>
    </source>
</evidence>
<dbReference type="InterPro" id="IPR015177">
    <property type="entry name" value="Lyase_catalyt"/>
</dbReference>
<dbReference type="SUPFAM" id="SSF74650">
    <property type="entry name" value="Galactose mutarotase-like"/>
    <property type="match status" value="1"/>
</dbReference>
<dbReference type="Proteomes" id="UP001629260">
    <property type="component" value="Unassembled WGS sequence"/>
</dbReference>
<dbReference type="RefSeq" id="WP_408078889.1">
    <property type="nucleotide sequence ID" value="NZ_JBELQA010000001.1"/>
</dbReference>
<keyword evidence="6" id="KW-0732">Signal</keyword>
<dbReference type="InterPro" id="IPR011013">
    <property type="entry name" value="Gal_mutarotase_sf_dom"/>
</dbReference>
<evidence type="ECO:0000313" key="9">
    <source>
        <dbReference type="EMBL" id="MFL9829331.1"/>
    </source>
</evidence>
<feature type="signal peptide" evidence="6">
    <location>
        <begin position="1"/>
        <end position="23"/>
    </location>
</feature>
<dbReference type="Pfam" id="PF02278">
    <property type="entry name" value="Lyase_8"/>
    <property type="match status" value="1"/>
</dbReference>
<dbReference type="InterPro" id="IPR011071">
    <property type="entry name" value="Lyase_8-like_C"/>
</dbReference>
<dbReference type="PANTHER" id="PTHR37322">
    <property type="match status" value="1"/>
</dbReference>
<comment type="similarity">
    <text evidence="2">Belongs to the polysaccharide lyase 8 family.</text>
</comment>
<comment type="subunit">
    <text evidence="3">Monomer.</text>
</comment>
<dbReference type="PANTHER" id="PTHR37322:SF3">
    <property type="entry name" value="CHONDROITIN SULFATE ABC EXOLYASE"/>
    <property type="match status" value="1"/>
</dbReference>